<evidence type="ECO:0000256" key="1">
    <source>
        <dbReference type="SAM" id="SignalP"/>
    </source>
</evidence>
<gene>
    <name evidence="2" type="ORF">IDJ75_03150</name>
</gene>
<accession>A0ABR7X0Z7</accession>
<comment type="caution">
    <text evidence="2">The sequence shown here is derived from an EMBL/GenBank/DDBJ whole genome shotgun (WGS) entry which is preliminary data.</text>
</comment>
<reference evidence="2 3" key="1">
    <citation type="submission" date="2020-09" db="EMBL/GenBank/DDBJ databases">
        <title>Novel species of Mucilaginibacter isolated from a glacier on the Tibetan Plateau.</title>
        <authorList>
            <person name="Liu Q."/>
            <person name="Xin Y.-H."/>
        </authorList>
    </citation>
    <scope>NUCLEOTIDE SEQUENCE [LARGE SCALE GENOMIC DNA]</scope>
    <source>
        <strain evidence="2 3">CGMCC 1.13878</strain>
    </source>
</reference>
<keyword evidence="1" id="KW-0732">Signal</keyword>
<name>A0ABR7X0Z7_9SPHI</name>
<keyword evidence="3" id="KW-1185">Reference proteome</keyword>
<dbReference type="Proteomes" id="UP000618754">
    <property type="component" value="Unassembled WGS sequence"/>
</dbReference>
<proteinExistence type="predicted"/>
<feature type="signal peptide" evidence="1">
    <location>
        <begin position="1"/>
        <end position="21"/>
    </location>
</feature>
<evidence type="ECO:0000313" key="2">
    <source>
        <dbReference type="EMBL" id="MBD1384262.1"/>
    </source>
</evidence>
<dbReference type="RefSeq" id="WP_191174150.1">
    <property type="nucleotide sequence ID" value="NZ_JACWMW010000001.1"/>
</dbReference>
<sequence length="173" mass="19512">MKYITITLLIIGCFFSKNLPAQNVQPSEFVNPTTEQGILNKILNGIYFTYYSPTYISNKTPVFTILKVDVSKTGKITDIIFSDNTDAAFKNAYLNNNDIESFKKTLERYAQQKSYLNTSMLIPISYQPNSPNKEGVFTYDNIQSLTKFKGQSFIGSTVILPTVIISVLSKNNM</sequence>
<dbReference type="EMBL" id="JACWMW010000001">
    <property type="protein sequence ID" value="MBD1384262.1"/>
    <property type="molecule type" value="Genomic_DNA"/>
</dbReference>
<protein>
    <submittedName>
        <fullName evidence="2">Uncharacterized protein</fullName>
    </submittedName>
</protein>
<organism evidence="2 3">
    <name type="scientific">Mucilaginibacter rigui</name>
    <dbReference type="NCBI Taxonomy" id="534635"/>
    <lineage>
        <taxon>Bacteria</taxon>
        <taxon>Pseudomonadati</taxon>
        <taxon>Bacteroidota</taxon>
        <taxon>Sphingobacteriia</taxon>
        <taxon>Sphingobacteriales</taxon>
        <taxon>Sphingobacteriaceae</taxon>
        <taxon>Mucilaginibacter</taxon>
    </lineage>
</organism>
<feature type="chain" id="PRO_5047130579" evidence="1">
    <location>
        <begin position="22"/>
        <end position="173"/>
    </location>
</feature>
<evidence type="ECO:0000313" key="3">
    <source>
        <dbReference type="Proteomes" id="UP000618754"/>
    </source>
</evidence>